<keyword evidence="2 6" id="KW-0812">Transmembrane</keyword>
<feature type="compositionally biased region" description="Basic and acidic residues" evidence="5">
    <location>
        <begin position="424"/>
        <end position="433"/>
    </location>
</feature>
<keyword evidence="8" id="KW-1185">Reference proteome</keyword>
<evidence type="ECO:0000256" key="5">
    <source>
        <dbReference type="SAM" id="MobiDB-lite"/>
    </source>
</evidence>
<dbReference type="GO" id="GO:0071683">
    <property type="term" value="C:sensory dendrite"/>
    <property type="evidence" value="ECO:0007669"/>
    <property type="project" value="TreeGrafter"/>
</dbReference>
<evidence type="ECO:0000256" key="6">
    <source>
        <dbReference type="SAM" id="Phobius"/>
    </source>
</evidence>
<evidence type="ECO:0000256" key="4">
    <source>
        <dbReference type="ARBA" id="ARBA00023136"/>
    </source>
</evidence>
<feature type="compositionally biased region" description="Basic and acidic residues" evidence="5">
    <location>
        <begin position="403"/>
        <end position="412"/>
    </location>
</feature>
<dbReference type="PANTHER" id="PTHR21676">
    <property type="entry name" value="PROTEIN STUM"/>
    <property type="match status" value="1"/>
</dbReference>
<evidence type="ECO:0000256" key="1">
    <source>
        <dbReference type="ARBA" id="ARBA00004141"/>
    </source>
</evidence>
<feature type="region of interest" description="Disordered" evidence="5">
    <location>
        <begin position="403"/>
        <end position="433"/>
    </location>
</feature>
<evidence type="ECO:0000313" key="7">
    <source>
        <dbReference type="EMBL" id="CRK91807.1"/>
    </source>
</evidence>
<proteinExistence type="predicted"/>
<organism evidence="7 8">
    <name type="scientific">Clunio marinus</name>
    <dbReference type="NCBI Taxonomy" id="568069"/>
    <lineage>
        <taxon>Eukaryota</taxon>
        <taxon>Metazoa</taxon>
        <taxon>Ecdysozoa</taxon>
        <taxon>Arthropoda</taxon>
        <taxon>Hexapoda</taxon>
        <taxon>Insecta</taxon>
        <taxon>Pterygota</taxon>
        <taxon>Neoptera</taxon>
        <taxon>Endopterygota</taxon>
        <taxon>Diptera</taxon>
        <taxon>Nematocera</taxon>
        <taxon>Chironomoidea</taxon>
        <taxon>Chironomidae</taxon>
        <taxon>Clunio</taxon>
    </lineage>
</organism>
<reference evidence="7 8" key="1">
    <citation type="submission" date="2015-04" db="EMBL/GenBank/DDBJ databases">
        <authorList>
            <person name="Syromyatnikov M.Y."/>
            <person name="Popov V.N."/>
        </authorList>
    </citation>
    <scope>NUCLEOTIDE SEQUENCE [LARGE SCALE GENOMIC DNA]</scope>
</reference>
<dbReference type="PANTHER" id="PTHR21676:SF6">
    <property type="entry name" value="PROTEIN STUM"/>
    <property type="match status" value="1"/>
</dbReference>
<dbReference type="AlphaFoldDB" id="A0A1J1HUR0"/>
<feature type="transmembrane region" description="Helical" evidence="6">
    <location>
        <begin position="369"/>
        <end position="392"/>
    </location>
</feature>
<keyword evidence="3 6" id="KW-1133">Transmembrane helix</keyword>
<protein>
    <submittedName>
        <fullName evidence="7">CLUMA_CG005432, isoform A</fullName>
    </submittedName>
</protein>
<evidence type="ECO:0000313" key="8">
    <source>
        <dbReference type="Proteomes" id="UP000183832"/>
    </source>
</evidence>
<evidence type="ECO:0000256" key="3">
    <source>
        <dbReference type="ARBA" id="ARBA00022989"/>
    </source>
</evidence>
<dbReference type="OrthoDB" id="361532at2759"/>
<accession>A0A1J1HUR0</accession>
<keyword evidence="4 6" id="KW-0472">Membrane</keyword>
<dbReference type="InterPro" id="IPR026673">
    <property type="entry name" value="SPEC3/Stum"/>
</dbReference>
<dbReference type="GO" id="GO:0016020">
    <property type="term" value="C:membrane"/>
    <property type="evidence" value="ECO:0007669"/>
    <property type="project" value="UniProtKB-SubCell"/>
</dbReference>
<dbReference type="Pfam" id="PF15795">
    <property type="entry name" value="Spec3"/>
    <property type="match status" value="1"/>
</dbReference>
<comment type="subcellular location">
    <subcellularLocation>
        <location evidence="1">Membrane</location>
        <topology evidence="1">Multi-pass membrane protein</topology>
    </subcellularLocation>
</comment>
<dbReference type="Proteomes" id="UP000183832">
    <property type="component" value="Unassembled WGS sequence"/>
</dbReference>
<gene>
    <name evidence="7" type="ORF">CLUMA_CG005432</name>
</gene>
<name>A0A1J1HUR0_9DIPT</name>
<evidence type="ECO:0000256" key="2">
    <source>
        <dbReference type="ARBA" id="ARBA00022692"/>
    </source>
</evidence>
<dbReference type="GO" id="GO:0042330">
    <property type="term" value="P:taxis"/>
    <property type="evidence" value="ECO:0007669"/>
    <property type="project" value="TreeGrafter"/>
</dbReference>
<dbReference type="GO" id="GO:0019230">
    <property type="term" value="P:proprioception"/>
    <property type="evidence" value="ECO:0007669"/>
    <property type="project" value="TreeGrafter"/>
</dbReference>
<sequence>MSQARERVIYNITLQSEEDEEVKVIDSSSMDEMSRKRKICCGLSSCCGRTRSESAQMIAGKSSTQPLTMNQKCLNCCCWPFRKMGNPFKRRKVDGMEVMKSKKENSKPSMWERICCCSGCCRRCRKNENEESMKKKKVAQQKATAGDSEKTSCWSRMNCFKSCKPCCSRMRESCCCSSCCRKKDSSSTDSLQSQGPKIKDNATPGTCTRIFCFCCLCCRKKPEGGEMKEEKKRISMTSQRSMKKGNCCSRMCNAMICCRKKKKPSSRRTSMLSKKQSLAPTIPPPEDLKPKLDMGLVEHASLMKGAIPVLPICLAYFCLICNIIAPGTGTIFSGFFCLCIGIPRFSQHDGARGRIGSFIINSIVGVSQAFTIIFCLVGWGWSIWWGTIMLTLARRHRKIKKAERQKELDEQSGKSSLPGLARGKSRDIEKGIN</sequence>
<dbReference type="GO" id="GO:0050954">
    <property type="term" value="P:sensory perception of mechanical stimulus"/>
    <property type="evidence" value="ECO:0007669"/>
    <property type="project" value="TreeGrafter"/>
</dbReference>
<dbReference type="EMBL" id="CVRI01000021">
    <property type="protein sequence ID" value="CRK91807.1"/>
    <property type="molecule type" value="Genomic_DNA"/>
</dbReference>